<reference evidence="1 2" key="2">
    <citation type="journal article" date="2013" name="IMA Fungus">
        <title>IMA Genome-F 1: Ceratocystis fimbriata: Draft nuclear genome sequence for the plant pathogen, Ceratocystis fimbriata.</title>
        <authorList>
            <person name="Wilken P.M."/>
            <person name="Steenkamp E.T."/>
            <person name="Wingfield M.J."/>
            <person name="de Beer Z.W."/>
            <person name="Wingfield B.D."/>
        </authorList>
    </citation>
    <scope>NUCLEOTIDE SEQUENCE [LARGE SCALE GENOMIC DNA]</scope>
    <source>
        <strain evidence="1 2">CBS 114723</strain>
    </source>
</reference>
<keyword evidence="2" id="KW-1185">Reference proteome</keyword>
<proteinExistence type="predicted"/>
<reference evidence="1 2" key="1">
    <citation type="journal article" date="2013" name="Fungal Biol.">
        <title>Analysis of microsatellite markers in the genome of the plant pathogen Ceratocystis fimbriata.</title>
        <authorList>
            <person name="Simpson M.C."/>
            <person name="Wilken P.M."/>
            <person name="Coetzee M.P."/>
            <person name="Wingfield M.J."/>
            <person name="Wingfield B.D."/>
        </authorList>
    </citation>
    <scope>NUCLEOTIDE SEQUENCE [LARGE SCALE GENOMIC DNA]</scope>
    <source>
        <strain evidence="1 2">CBS 114723</strain>
    </source>
</reference>
<comment type="caution">
    <text evidence="1">The sequence shown here is derived from an EMBL/GenBank/DDBJ whole genome shotgun (WGS) entry which is preliminary data.</text>
</comment>
<evidence type="ECO:0000313" key="2">
    <source>
        <dbReference type="Proteomes" id="UP000222788"/>
    </source>
</evidence>
<protein>
    <submittedName>
        <fullName evidence="1">Uncharacterized protein</fullName>
    </submittedName>
</protein>
<accession>A0A2C5WZF6</accession>
<organism evidence="1 2">
    <name type="scientific">Ceratocystis fimbriata CBS 114723</name>
    <dbReference type="NCBI Taxonomy" id="1035309"/>
    <lineage>
        <taxon>Eukaryota</taxon>
        <taxon>Fungi</taxon>
        <taxon>Dikarya</taxon>
        <taxon>Ascomycota</taxon>
        <taxon>Pezizomycotina</taxon>
        <taxon>Sordariomycetes</taxon>
        <taxon>Hypocreomycetidae</taxon>
        <taxon>Microascales</taxon>
        <taxon>Ceratocystidaceae</taxon>
        <taxon>Ceratocystis</taxon>
    </lineage>
</organism>
<dbReference type="Proteomes" id="UP000222788">
    <property type="component" value="Unassembled WGS sequence"/>
</dbReference>
<dbReference type="AlphaFoldDB" id="A0A2C5WZF6"/>
<name>A0A2C5WZF6_9PEZI</name>
<dbReference type="EMBL" id="APWK03000106">
    <property type="protein sequence ID" value="PHH51031.1"/>
    <property type="molecule type" value="Genomic_DNA"/>
</dbReference>
<evidence type="ECO:0000313" key="1">
    <source>
        <dbReference type="EMBL" id="PHH51031.1"/>
    </source>
</evidence>
<sequence length="252" mass="28392">MKFNSISLTNTPYVWPESCPRLTLLPRTTCLIPPVRTIHRYFVRACDESKSHSIDLLRVACTVRSPAFPLRCGPLCRICGDECRLQGIVSASKMPETDTPVATRDGKAAAADLNEPGTKTESSGNDFRPFWYCDNNHSFWFACHNDMDGVLPENPRCYCLFTTRLVQDGERFYYRCASAGCGYIIDYPVDIWPAPAMALEKGKEKLELISDDGGDDYFEDILGVVSRTNENGERIFQRAKDGPRLRAHSFGR</sequence>
<gene>
    <name evidence="1" type="ORF">CFIMG_007266RA00001</name>
</gene>